<evidence type="ECO:0000256" key="3">
    <source>
        <dbReference type="ARBA" id="ARBA00022989"/>
    </source>
</evidence>
<evidence type="ECO:0000256" key="1">
    <source>
        <dbReference type="ARBA" id="ARBA00004167"/>
    </source>
</evidence>
<proteinExistence type="predicted"/>
<evidence type="ECO:0000256" key="6">
    <source>
        <dbReference type="SAM" id="Phobius"/>
    </source>
</evidence>
<protein>
    <submittedName>
        <fullName evidence="8">Translocation/assembly module TamB domain-containing protein</fullName>
    </submittedName>
</protein>
<dbReference type="InterPro" id="IPR007452">
    <property type="entry name" value="TamB_C"/>
</dbReference>
<reference evidence="9" key="1">
    <citation type="journal article" date="2019" name="Int. J. Syst. Evol. Microbiol.">
        <title>The Global Catalogue of Microorganisms (GCM) 10K type strain sequencing project: providing services to taxonomists for standard genome sequencing and annotation.</title>
        <authorList>
            <consortium name="The Broad Institute Genomics Platform"/>
            <consortium name="The Broad Institute Genome Sequencing Center for Infectious Disease"/>
            <person name="Wu L."/>
            <person name="Ma J."/>
        </authorList>
    </citation>
    <scope>NUCLEOTIDE SEQUENCE [LARGE SCALE GENOMIC DNA]</scope>
    <source>
        <strain evidence="9">JCM 11650</strain>
    </source>
</reference>
<feature type="domain" description="Translocation and assembly module TamB C-terminal" evidence="7">
    <location>
        <begin position="1000"/>
        <end position="1345"/>
    </location>
</feature>
<keyword evidence="4 6" id="KW-0472">Membrane</keyword>
<dbReference type="RefSeq" id="WP_377725860.1">
    <property type="nucleotide sequence ID" value="NZ_JBHSEW010000007.1"/>
</dbReference>
<comment type="subcellular location">
    <subcellularLocation>
        <location evidence="1">Membrane</location>
        <topology evidence="1">Single-pass membrane protein</topology>
    </subcellularLocation>
</comment>
<feature type="compositionally biased region" description="Basic and acidic residues" evidence="5">
    <location>
        <begin position="1093"/>
        <end position="1110"/>
    </location>
</feature>
<feature type="region of interest" description="Disordered" evidence="5">
    <location>
        <begin position="1"/>
        <end position="21"/>
    </location>
</feature>
<accession>A0ABV9GZP3</accession>
<dbReference type="PANTHER" id="PTHR36985">
    <property type="entry name" value="TRANSLOCATION AND ASSEMBLY MODULE SUBUNIT TAMB"/>
    <property type="match status" value="1"/>
</dbReference>
<dbReference type="EMBL" id="JBHSEW010000007">
    <property type="protein sequence ID" value="MFC4622441.1"/>
    <property type="molecule type" value="Genomic_DNA"/>
</dbReference>
<feature type="region of interest" description="Disordered" evidence="5">
    <location>
        <begin position="1086"/>
        <end position="1115"/>
    </location>
</feature>
<dbReference type="Pfam" id="PF04357">
    <property type="entry name" value="TamB"/>
    <property type="match status" value="1"/>
</dbReference>
<keyword evidence="2 6" id="KW-0812">Transmembrane</keyword>
<evidence type="ECO:0000256" key="4">
    <source>
        <dbReference type="ARBA" id="ARBA00023136"/>
    </source>
</evidence>
<organism evidence="8 9">
    <name type="scientific">Comamonas nitrativorans</name>
    <dbReference type="NCBI Taxonomy" id="108437"/>
    <lineage>
        <taxon>Bacteria</taxon>
        <taxon>Pseudomonadati</taxon>
        <taxon>Pseudomonadota</taxon>
        <taxon>Betaproteobacteria</taxon>
        <taxon>Burkholderiales</taxon>
        <taxon>Comamonadaceae</taxon>
        <taxon>Comamonas</taxon>
    </lineage>
</organism>
<evidence type="ECO:0000259" key="7">
    <source>
        <dbReference type="Pfam" id="PF04357"/>
    </source>
</evidence>
<keyword evidence="9" id="KW-1185">Reference proteome</keyword>
<name>A0ABV9GZP3_9BURK</name>
<comment type="caution">
    <text evidence="8">The sequence shown here is derived from an EMBL/GenBank/DDBJ whole genome shotgun (WGS) entry which is preliminary data.</text>
</comment>
<dbReference type="PANTHER" id="PTHR36985:SF1">
    <property type="entry name" value="TRANSLOCATION AND ASSEMBLY MODULE SUBUNIT TAMB"/>
    <property type="match status" value="1"/>
</dbReference>
<sequence>MHERQEPGLDTPAVTAVSTEKSAAPPRRRWLRRLLAACVLLTVLLGTGLASLWWWSGRDQSLPQTLALAQRWLPQGYALEVAGARGSLRFGGEIADLRLSTERFKLEIKELTLAWNLGQLLRRQLQVEQLHLAAVHYRANPDAPPDDSPAEPLHSLLLPLRIELPLGIDLLTWGDGPEAELRDLNATYAYDGQQHRLQLLGLNYGPQQAQLQAQAQLQGAAPMQLDASVQATLAPALELAQPLQLQATAQLAGTLAGPDARLQLTVDARSDGPAANPLAAHVAATLAPWQPQPLPRAEVDLQHVDLALFAPQLPPTDLNGQLRIDTNAQGVWGVQADFSNPLAGAWDKAALPLQRLTAQASLDGSVWTLGQLQWQLPGQNGKSDGGQLQAQGRFDTQTQALDAQVQLDALNPARVLASLPRQALGGTFTARATADQAIDFTLDIADTAAKGKARPATPGLERAQAQGRWQAPHLDVRDLAIQAWGAQLHSPALAWDNASQQLASAKTTRLTLPGATAELTGTLGQHDGQGQLHATLADAASLMAWLGRLPGLADAALPLQGRADAQLHWEGGWGSVLPPAPATAQESEKSIAATALKIKLSATIPHIVYAPPAQAATEINDLTLQLDGPLDKLQVSLTARARQGEQQAQIDTRLQAGWTPQSWHARWEALALRARPAADSGDWRLALAEPVTVQQQGGRIQASAGRLTLTPPAGAQEAAASVASADIQWEPLTLGADTLALRSQGRITGIPLAWADLFTPDDPVLARAGVSGDLVLQGQWNIDTSARKPQMHILLERESGDLRIAVADEDAAAVTIVRSSGAVDTRQTQRQPNRGRRVRLQHFQAQLGLEDGNQLRAQVLWASERAGTIHADVRSPLQHGAQGWRWPAQAPLSGSVQLLLPNVGVWASFAPPGWRVAGSFGGDVILGGTRSAPTWKGTLQAEELSLASLLDGVDLKNGQLLARFAGNRLDIERLYLEGGGNGQARVLGQSGNRTPPPQAGGKLRGSGFVVYDPAAGGNGLHMDIQAQFEDLQVLSRADRQMGLSGTLRAQMQDAQLRLRGALTVNRAALLLADESAPGLDDDVHVTSAAQRQQDAERQAQEARKAAREPAPEGSVRAALKPDIHLTLDLGPDFALQGYGLTTRLNGQLTVRGGPRVTGEIHTDRGRYRAWGQALDIEQGTIRFNGPYDNPSLDIIALRPNIAVQAGVKVAGSASAPRVQLYSDPVMPDAEKLSWVVMGRDPASGGAETALLQQAALALLSGGGSGGDLAGNIGLDELGFKGPGNGAEGAALTLGKRISQDLYLSYEQSLNGAMGTLFIFYDLTKRLTLRGQTGEQTAMDLIYTRRKD</sequence>
<keyword evidence="3 6" id="KW-1133">Transmembrane helix</keyword>
<evidence type="ECO:0000256" key="5">
    <source>
        <dbReference type="SAM" id="MobiDB-lite"/>
    </source>
</evidence>
<gene>
    <name evidence="8" type="ORF">ACFO3A_09460</name>
</gene>
<evidence type="ECO:0000256" key="2">
    <source>
        <dbReference type="ARBA" id="ARBA00022692"/>
    </source>
</evidence>
<evidence type="ECO:0000313" key="8">
    <source>
        <dbReference type="EMBL" id="MFC4622441.1"/>
    </source>
</evidence>
<dbReference type="Proteomes" id="UP001595967">
    <property type="component" value="Unassembled WGS sequence"/>
</dbReference>
<evidence type="ECO:0000313" key="9">
    <source>
        <dbReference type="Proteomes" id="UP001595967"/>
    </source>
</evidence>
<feature type="transmembrane region" description="Helical" evidence="6">
    <location>
        <begin position="34"/>
        <end position="55"/>
    </location>
</feature>